<dbReference type="Proteomes" id="UP000215305">
    <property type="component" value="Unassembled WGS sequence"/>
</dbReference>
<dbReference type="EMBL" id="NKHU02000060">
    <property type="protein sequence ID" value="RHZ59455.1"/>
    <property type="molecule type" value="Genomic_DNA"/>
</dbReference>
<comment type="caution">
    <text evidence="2">The sequence shown here is derived from an EMBL/GenBank/DDBJ whole genome shotgun (WGS) entry which is preliminary data.</text>
</comment>
<sequence>MVETRTSAKGKGKAKRPSPLSSSNPTLTKKRLHPAIKQAARQMRQEVAQAEEKVAWILQAAQTTDSDDELNQAAPKPTPPTPPRSTMQRAPSNPLTASPRAGNTPPASVSAKLAPPAFTAMQYKYFPTYAANPPTASSYATNLFGSAPNPTPAAQSSTQSNEIFSGTPAPEAFRTPLIPGANPYYTLRSLQPTSTYQPAKYGEPAPSTEPVIQPAAAGVGMEPPTPQLPAASVAIEPPAPVTALQEPTTNLSDTAEPSGSKTNDSEATPLYSFIRFLPPKFRIVVDFDKTNYVGDTPEPMPKLKEPTIPTTKVGMTTNFGLIDDDGVPIAYGFEPASLRTSMTKIYEIADVRGGTLTLKHVRLDPEYATERQRLLCALSMYDQLYRLWEETMEQYKADMCKWRIARRNWEYKIVKMNFEAGKPVFQAALTSDDIKQLRKWVDKENIVDHPQKSSPWNIGTVHPHHPNAITYAQKFRSGPARDQVDDKMKKILAVMQKIRDKLEPPQPPKPKPSTLPAQIEFDDDSEDEDEFQHVNLENYIEWCVERHVAWRSVKIKSTDDVYAKFDITPPNQVKLQSSAWPKGMHSLLDHIAVMCPQQQQGW</sequence>
<evidence type="ECO:0000313" key="3">
    <source>
        <dbReference type="Proteomes" id="UP000215305"/>
    </source>
</evidence>
<evidence type="ECO:0000313" key="2">
    <source>
        <dbReference type="EMBL" id="RHZ59455.1"/>
    </source>
</evidence>
<name>A0A397H8N0_ASPTH</name>
<dbReference type="AlphaFoldDB" id="A0A397H8N0"/>
<feature type="compositionally biased region" description="Polar residues" evidence="1">
    <location>
        <begin position="84"/>
        <end position="96"/>
    </location>
</feature>
<dbReference type="RefSeq" id="XP_026615766.1">
    <property type="nucleotide sequence ID" value="XM_026761724.1"/>
</dbReference>
<dbReference type="GeneID" id="38130079"/>
<accession>A0A397H8N0</accession>
<organism evidence="2 3">
    <name type="scientific">Aspergillus thermomutatus</name>
    <name type="common">Neosartorya pseudofischeri</name>
    <dbReference type="NCBI Taxonomy" id="41047"/>
    <lineage>
        <taxon>Eukaryota</taxon>
        <taxon>Fungi</taxon>
        <taxon>Dikarya</taxon>
        <taxon>Ascomycota</taxon>
        <taxon>Pezizomycotina</taxon>
        <taxon>Eurotiomycetes</taxon>
        <taxon>Eurotiomycetidae</taxon>
        <taxon>Eurotiales</taxon>
        <taxon>Aspergillaceae</taxon>
        <taxon>Aspergillus</taxon>
        <taxon>Aspergillus subgen. Fumigati</taxon>
    </lineage>
</organism>
<proteinExistence type="predicted"/>
<gene>
    <name evidence="2" type="ORF">CDV56_108105</name>
</gene>
<keyword evidence="3" id="KW-1185">Reference proteome</keyword>
<reference evidence="2" key="1">
    <citation type="submission" date="2018-08" db="EMBL/GenBank/DDBJ databases">
        <title>Draft genome sequence of azole-resistant Aspergillus thermomutatus (Neosartorya pseudofischeri) strain HMR AF 39, isolated from a human nasal aspirate.</title>
        <authorList>
            <person name="Parent-Michaud M."/>
            <person name="Dufresne P.J."/>
            <person name="Fournier E."/>
            <person name="Martineau C."/>
            <person name="Moreira S."/>
            <person name="Perkins V."/>
            <person name="De Repentigny L."/>
            <person name="Dufresne S.F."/>
        </authorList>
    </citation>
    <scope>NUCLEOTIDE SEQUENCE [LARGE SCALE GENOMIC DNA]</scope>
    <source>
        <strain evidence="2">HMR AF 39</strain>
    </source>
</reference>
<feature type="region of interest" description="Disordered" evidence="1">
    <location>
        <begin position="1"/>
        <end position="111"/>
    </location>
</feature>
<feature type="compositionally biased region" description="Polar residues" evidence="1">
    <location>
        <begin position="245"/>
        <end position="266"/>
    </location>
</feature>
<evidence type="ECO:0000256" key="1">
    <source>
        <dbReference type="SAM" id="MobiDB-lite"/>
    </source>
</evidence>
<protein>
    <submittedName>
        <fullName evidence="2">Uncharacterized protein</fullName>
    </submittedName>
</protein>
<feature type="compositionally biased region" description="Low complexity" evidence="1">
    <location>
        <begin position="17"/>
        <end position="27"/>
    </location>
</feature>
<feature type="region of interest" description="Disordered" evidence="1">
    <location>
        <begin position="242"/>
        <end position="266"/>
    </location>
</feature>
<dbReference type="VEuPathDB" id="FungiDB:CDV56_108105"/>